<dbReference type="Pfam" id="PF13333">
    <property type="entry name" value="rve_2"/>
    <property type="match status" value="1"/>
</dbReference>
<dbReference type="EMBL" id="LT906446">
    <property type="protein sequence ID" value="SNU93885.1"/>
    <property type="molecule type" value="Genomic_DNA"/>
</dbReference>
<evidence type="ECO:0000313" key="4">
    <source>
        <dbReference type="Proteomes" id="UP000215383"/>
    </source>
</evidence>
<dbReference type="InterPro" id="IPR048020">
    <property type="entry name" value="Transpos_IS3"/>
</dbReference>
<reference evidence="3 4" key="1">
    <citation type="submission" date="2017-06" db="EMBL/GenBank/DDBJ databases">
        <authorList>
            <consortium name="Pathogen Informatics"/>
        </authorList>
    </citation>
    <scope>NUCLEOTIDE SEQUENCE [LARGE SCALE GENOMIC DNA]</scope>
    <source>
        <strain evidence="3 4">NCTC10570</strain>
    </source>
</reference>
<dbReference type="NCBIfam" id="NF033516">
    <property type="entry name" value="transpos_IS3"/>
    <property type="match status" value="1"/>
</dbReference>
<organism evidence="3 4">
    <name type="scientific">Megamonas hypermegale</name>
    <dbReference type="NCBI Taxonomy" id="158847"/>
    <lineage>
        <taxon>Bacteria</taxon>
        <taxon>Bacillati</taxon>
        <taxon>Bacillota</taxon>
        <taxon>Negativicutes</taxon>
        <taxon>Selenomonadales</taxon>
        <taxon>Selenomonadaceae</taxon>
        <taxon>Megamonas</taxon>
    </lineage>
</organism>
<dbReference type="AlphaFoldDB" id="A0A239T819"/>
<dbReference type="InterPro" id="IPR012337">
    <property type="entry name" value="RNaseH-like_sf"/>
</dbReference>
<dbReference type="Pfam" id="PF13276">
    <property type="entry name" value="HTH_21"/>
    <property type="match status" value="1"/>
</dbReference>
<feature type="domain" description="Integrase catalytic" evidence="2">
    <location>
        <begin position="125"/>
        <end position="287"/>
    </location>
</feature>
<dbReference type="Gene3D" id="3.30.420.10">
    <property type="entry name" value="Ribonuclease H-like superfamily/Ribonuclease H"/>
    <property type="match status" value="1"/>
</dbReference>
<sequence>MGKGRKTLVLVIAKLRKKYTLKALLNYTKLAKSTYYDALKKLSKEDKYKGLKTLIYNICNKNHGRYGYRRVTLQLHKQGIKVNHKVVMRLMKEENLTCKVRAKKYKSYRGQEGKIAKNILNRNFKAEKPNEKWATDVTEFALCNEKIYLSPIIDLYNGEIISYKISKRPILKQVLDMVKDATRKIKETKGIILHSDQGWQYQNRRYQELLKEKGIIQSMSRKGNCSDNAVIENFFGLLKSELFYLKKFKSVEDFIKELKSYIKYYNTKRIKIKLKGLSPVEYRTKSQLIA</sequence>
<dbReference type="InterPro" id="IPR025948">
    <property type="entry name" value="HTH-like_dom"/>
</dbReference>
<dbReference type="InterPro" id="IPR050900">
    <property type="entry name" value="Transposase_IS3/IS150/IS904"/>
</dbReference>
<dbReference type="SUPFAM" id="SSF53098">
    <property type="entry name" value="Ribonuclease H-like"/>
    <property type="match status" value="1"/>
</dbReference>
<accession>A0A239T819</accession>
<gene>
    <name evidence="3" type="ORF">SAMEA4364220_00104</name>
</gene>
<dbReference type="InterPro" id="IPR036397">
    <property type="entry name" value="RNaseH_sf"/>
</dbReference>
<dbReference type="GO" id="GO:0003676">
    <property type="term" value="F:nucleic acid binding"/>
    <property type="evidence" value="ECO:0007669"/>
    <property type="project" value="InterPro"/>
</dbReference>
<dbReference type="PANTHER" id="PTHR46889">
    <property type="entry name" value="TRANSPOSASE INSF FOR INSERTION SEQUENCE IS3B-RELATED"/>
    <property type="match status" value="1"/>
</dbReference>
<comment type="function">
    <text evidence="1">Involved in the transposition of the insertion sequence.</text>
</comment>
<dbReference type="PANTHER" id="PTHR46889:SF4">
    <property type="entry name" value="TRANSPOSASE INSO FOR INSERTION SEQUENCE ELEMENT IS911B-RELATED"/>
    <property type="match status" value="1"/>
</dbReference>
<keyword evidence="4" id="KW-1185">Reference proteome</keyword>
<dbReference type="PROSITE" id="PS50994">
    <property type="entry name" value="INTEGRASE"/>
    <property type="match status" value="1"/>
</dbReference>
<dbReference type="Pfam" id="PF00665">
    <property type="entry name" value="rve"/>
    <property type="match status" value="1"/>
</dbReference>
<dbReference type="InterPro" id="IPR001584">
    <property type="entry name" value="Integrase_cat-core"/>
</dbReference>
<evidence type="ECO:0000313" key="3">
    <source>
        <dbReference type="EMBL" id="SNU93885.1"/>
    </source>
</evidence>
<evidence type="ECO:0000259" key="2">
    <source>
        <dbReference type="PROSITE" id="PS50994"/>
    </source>
</evidence>
<protein>
    <submittedName>
        <fullName evidence="3">Integrase core domain</fullName>
    </submittedName>
</protein>
<proteinExistence type="predicted"/>
<dbReference type="GO" id="GO:0015074">
    <property type="term" value="P:DNA integration"/>
    <property type="evidence" value="ECO:0007669"/>
    <property type="project" value="InterPro"/>
</dbReference>
<name>A0A239T819_9FIRM</name>
<dbReference type="Proteomes" id="UP000215383">
    <property type="component" value="Chromosome 1"/>
</dbReference>
<evidence type="ECO:0000256" key="1">
    <source>
        <dbReference type="ARBA" id="ARBA00002286"/>
    </source>
</evidence>